<organism evidence="2 3">
    <name type="scientific">Iphiclides podalirius</name>
    <name type="common">scarce swallowtail</name>
    <dbReference type="NCBI Taxonomy" id="110791"/>
    <lineage>
        <taxon>Eukaryota</taxon>
        <taxon>Metazoa</taxon>
        <taxon>Ecdysozoa</taxon>
        <taxon>Arthropoda</taxon>
        <taxon>Hexapoda</taxon>
        <taxon>Insecta</taxon>
        <taxon>Pterygota</taxon>
        <taxon>Neoptera</taxon>
        <taxon>Endopterygota</taxon>
        <taxon>Lepidoptera</taxon>
        <taxon>Glossata</taxon>
        <taxon>Ditrysia</taxon>
        <taxon>Papilionoidea</taxon>
        <taxon>Papilionidae</taxon>
        <taxon>Papilioninae</taxon>
        <taxon>Iphiclides</taxon>
    </lineage>
</organism>
<evidence type="ECO:0000256" key="1">
    <source>
        <dbReference type="SAM" id="MobiDB-lite"/>
    </source>
</evidence>
<evidence type="ECO:0000313" key="3">
    <source>
        <dbReference type="Proteomes" id="UP000837857"/>
    </source>
</evidence>
<feature type="region of interest" description="Disordered" evidence="1">
    <location>
        <begin position="107"/>
        <end position="129"/>
    </location>
</feature>
<protein>
    <submittedName>
        <fullName evidence="2">Uncharacterized protein</fullName>
    </submittedName>
</protein>
<gene>
    <name evidence="2" type="ORF">IPOD504_LOCUS11234</name>
</gene>
<feature type="non-terminal residue" evidence="2">
    <location>
        <position position="146"/>
    </location>
</feature>
<reference evidence="2" key="1">
    <citation type="submission" date="2022-03" db="EMBL/GenBank/DDBJ databases">
        <authorList>
            <person name="Martin H S."/>
        </authorList>
    </citation>
    <scope>NUCLEOTIDE SEQUENCE</scope>
</reference>
<proteinExistence type="predicted"/>
<sequence length="146" mass="16626">MHRDNKDKYIVNVSIDAPLEQWPRVKGEVCVEFFIGRIPPEALCGENLISTSRETPQRNLAAVRSVHPAFSHIHHPRGADAFLWRSYLPDWLISVVERSAALARGHGPDHREACLRNPPRDNRSGPRSLWYDTSPCPRVKCPRDVS</sequence>
<accession>A0ABN8IQB2</accession>
<evidence type="ECO:0000313" key="2">
    <source>
        <dbReference type="EMBL" id="CAH2060918.1"/>
    </source>
</evidence>
<dbReference type="EMBL" id="OW152839">
    <property type="protein sequence ID" value="CAH2060918.1"/>
    <property type="molecule type" value="Genomic_DNA"/>
</dbReference>
<dbReference type="Proteomes" id="UP000837857">
    <property type="component" value="Chromosome 27"/>
</dbReference>
<keyword evidence="3" id="KW-1185">Reference proteome</keyword>
<name>A0ABN8IQB2_9NEOP</name>
<feature type="compositionally biased region" description="Basic and acidic residues" evidence="1">
    <location>
        <begin position="107"/>
        <end position="124"/>
    </location>
</feature>